<dbReference type="EMBL" id="AP014940">
    <property type="protein sequence ID" value="BAV99927.1"/>
    <property type="molecule type" value="Genomic_DNA"/>
</dbReference>
<name>A0AAU9B700_LYSEN</name>
<protein>
    <submittedName>
        <fullName evidence="2">Uncharacterized protein</fullName>
    </submittedName>
</protein>
<accession>A0AAU9B700</accession>
<evidence type="ECO:0000313" key="3">
    <source>
        <dbReference type="Proteomes" id="UP000218824"/>
    </source>
</evidence>
<dbReference type="KEGG" id="lem:LEN_4440"/>
<keyword evidence="1" id="KW-0732">Signal</keyword>
<evidence type="ECO:0000256" key="1">
    <source>
        <dbReference type="SAM" id="SignalP"/>
    </source>
</evidence>
<feature type="signal peptide" evidence="1">
    <location>
        <begin position="1"/>
        <end position="18"/>
    </location>
</feature>
<dbReference type="Proteomes" id="UP000218824">
    <property type="component" value="Chromosome"/>
</dbReference>
<proteinExistence type="predicted"/>
<organism evidence="2 3">
    <name type="scientific">Lysobacter enzymogenes</name>
    <dbReference type="NCBI Taxonomy" id="69"/>
    <lineage>
        <taxon>Bacteria</taxon>
        <taxon>Pseudomonadati</taxon>
        <taxon>Pseudomonadota</taxon>
        <taxon>Gammaproteobacteria</taxon>
        <taxon>Lysobacterales</taxon>
        <taxon>Lysobacteraceae</taxon>
        <taxon>Lysobacter</taxon>
    </lineage>
</organism>
<gene>
    <name evidence="2" type="ORF">LEN_4440</name>
</gene>
<dbReference type="AlphaFoldDB" id="A0AAU9B700"/>
<evidence type="ECO:0000313" key="2">
    <source>
        <dbReference type="EMBL" id="BAV99927.1"/>
    </source>
</evidence>
<feature type="chain" id="PRO_5043650388" evidence="1">
    <location>
        <begin position="19"/>
        <end position="247"/>
    </location>
</feature>
<sequence length="247" mass="25363">MVLLAAIGWIQLSGASAAAATPAFSLNPAFCTPVCGASQLAERSWIKPARATYEEQTVEVDVAASSLLQAGVESVFVSNLSGDQAFTSSGQFTANATGGGIGIVLGSAQPPYHPTCVGANSGNRQFGIFAYSWGDPSGPTTGMVACKNIDKALLASGTVRISVTTSCGPGLRPLCLVSATLTSVSTGAVLATASANSVRLKNPLNARKVWYGVSNYDAASPNYPVTFTPRVESYYAEVEPACNPICP</sequence>
<reference evidence="2 3" key="1">
    <citation type="journal article" date="2017" name="DNA Res.">
        <title>Complete genome sequence and expression profile of the commercial lytic enzyme producer Lysobacter enzymogenes M497-1.</title>
        <authorList>
            <person name="Takami H."/>
            <person name="Toyoda A."/>
            <person name="Uchiyama I."/>
            <person name="Itoh T."/>
            <person name="Takaki Y."/>
            <person name="Arai W."/>
            <person name="Nishi S."/>
            <person name="Kawai M."/>
            <person name="Shinya K."/>
            <person name="Ikeda H."/>
        </authorList>
    </citation>
    <scope>NUCLEOTIDE SEQUENCE [LARGE SCALE GENOMIC DNA]</scope>
    <source>
        <strain evidence="2 3">M497-1</strain>
    </source>
</reference>